<proteinExistence type="predicted"/>
<reference evidence="1" key="1">
    <citation type="journal article" date="2020" name="Nature">
        <title>Giant virus diversity and host interactions through global metagenomics.</title>
        <authorList>
            <person name="Schulz F."/>
            <person name="Roux S."/>
            <person name="Paez-Espino D."/>
            <person name="Jungbluth S."/>
            <person name="Walsh D.A."/>
            <person name="Denef V.J."/>
            <person name="McMahon K.D."/>
            <person name="Konstantinidis K.T."/>
            <person name="Eloe-Fadrosh E.A."/>
            <person name="Kyrpides N.C."/>
            <person name="Woyke T."/>
        </authorList>
    </citation>
    <scope>NUCLEOTIDE SEQUENCE</scope>
    <source>
        <strain evidence="1">GVMAG-M-3300023184-88</strain>
    </source>
</reference>
<organism evidence="1">
    <name type="scientific">viral metagenome</name>
    <dbReference type="NCBI Taxonomy" id="1070528"/>
    <lineage>
        <taxon>unclassified sequences</taxon>
        <taxon>metagenomes</taxon>
        <taxon>organismal metagenomes</taxon>
    </lineage>
</organism>
<sequence>MESFLQSYSIPCAPFKDLLKTTNSLFTGSAALALYLQQEGIEPSFIPNNLNLLVQDTHCLFFENGHLNQKSTVMRFSTFLLSNGYNLTTKFESDQASYQTLKQIQQVLSFLHPSGTEVHLIVLIVSDLQDYMNTNFDLSACCTWYDARTDRFETADEITLNKEISILPGQHPYTDTLRTRIEKYVSRGFTLVLPASIHSQDKRLTLGKSGCPLIGIKAYDMMELEEVDAVHYLSASKKHLLIKSGQQYYAFHRTTLYDCMQLRRVIVPCSSGAFEAFETPFNQTIIHHVHRMITYEDFSLFELIFAYNVSFNNGRQKSIFSVNCYTVEGWKTNTVGAIFAPPSHMDMVLPLVVPIVNPLPSPAMALAPIFEHIPVFDEDDLELQELLLSEWRQLGLHHP</sequence>
<dbReference type="AlphaFoldDB" id="A0A6C0IH55"/>
<protein>
    <submittedName>
        <fullName evidence="1">Uncharacterized protein</fullName>
    </submittedName>
</protein>
<evidence type="ECO:0000313" key="1">
    <source>
        <dbReference type="EMBL" id="QHT92464.1"/>
    </source>
</evidence>
<name>A0A6C0IH55_9ZZZZ</name>
<accession>A0A6C0IH55</accession>
<dbReference type="EMBL" id="MN740185">
    <property type="protein sequence ID" value="QHT92464.1"/>
    <property type="molecule type" value="Genomic_DNA"/>
</dbReference>